<proteinExistence type="predicted"/>
<evidence type="ECO:0000256" key="1">
    <source>
        <dbReference type="SAM" id="Phobius"/>
    </source>
</evidence>
<evidence type="ECO:0000313" key="3">
    <source>
        <dbReference type="Proteomes" id="UP000571817"/>
    </source>
</evidence>
<keyword evidence="1" id="KW-0472">Membrane</keyword>
<evidence type="ECO:0000313" key="2">
    <source>
        <dbReference type="EMBL" id="NYJ74204.1"/>
    </source>
</evidence>
<comment type="caution">
    <text evidence="2">The sequence shown here is derived from an EMBL/GenBank/DDBJ whole genome shotgun (WGS) entry which is preliminary data.</text>
</comment>
<name>A0A853DGN3_9MICO</name>
<dbReference type="Proteomes" id="UP000571817">
    <property type="component" value="Unassembled WGS sequence"/>
</dbReference>
<dbReference type="RefSeq" id="WP_179479892.1">
    <property type="nucleotide sequence ID" value="NZ_JACCFW010000001.1"/>
</dbReference>
<accession>A0A853DGN3</accession>
<dbReference type="EMBL" id="JACCFW010000001">
    <property type="protein sequence ID" value="NYJ74204.1"/>
    <property type="molecule type" value="Genomic_DNA"/>
</dbReference>
<keyword evidence="1" id="KW-0812">Transmembrane</keyword>
<reference evidence="2 3" key="1">
    <citation type="submission" date="2020-07" db="EMBL/GenBank/DDBJ databases">
        <title>Sequencing the genomes of 1000 actinobacteria strains.</title>
        <authorList>
            <person name="Klenk H.-P."/>
        </authorList>
    </citation>
    <scope>NUCLEOTIDE SEQUENCE [LARGE SCALE GENOMIC DNA]</scope>
    <source>
        <strain evidence="2 3">DSM 29531</strain>
    </source>
</reference>
<keyword evidence="1" id="KW-1133">Transmembrane helix</keyword>
<dbReference type="AlphaFoldDB" id="A0A853DGN3"/>
<feature type="transmembrane region" description="Helical" evidence="1">
    <location>
        <begin position="27"/>
        <end position="47"/>
    </location>
</feature>
<organism evidence="2 3">
    <name type="scientific">Allobranchiibius huperziae</name>
    <dbReference type="NCBI Taxonomy" id="1874116"/>
    <lineage>
        <taxon>Bacteria</taxon>
        <taxon>Bacillati</taxon>
        <taxon>Actinomycetota</taxon>
        <taxon>Actinomycetes</taxon>
        <taxon>Micrococcales</taxon>
        <taxon>Dermacoccaceae</taxon>
        <taxon>Allobranchiibius</taxon>
    </lineage>
</organism>
<gene>
    <name evidence="2" type="ORF">HNR15_001167</name>
</gene>
<protein>
    <submittedName>
        <fullName evidence="2">Uncharacterized protein</fullName>
    </submittedName>
</protein>
<keyword evidence="3" id="KW-1185">Reference proteome</keyword>
<sequence length="64" mass="6986">MKSSLVSFATDDSVPALKEHELPMAHLAYGAIAFCVFLALLAVLWSFRNTAGKPRSQAGRKIDH</sequence>